<comment type="caution">
    <text evidence="2">The sequence shown here is derived from an EMBL/GenBank/DDBJ whole genome shotgun (WGS) entry which is preliminary data.</text>
</comment>
<dbReference type="OrthoDB" id="947409at2"/>
<reference evidence="2 3" key="1">
    <citation type="submission" date="2019-02" db="EMBL/GenBank/DDBJ databases">
        <title>Genomic Encyclopedia of Archaeal and Bacterial Type Strains, Phase II (KMG-II): from individual species to whole genera.</title>
        <authorList>
            <person name="Goeker M."/>
        </authorList>
    </citation>
    <scope>NUCLEOTIDE SEQUENCE [LARGE SCALE GENOMIC DNA]</scope>
    <source>
        <strain evidence="2 3">DSM 21411</strain>
    </source>
</reference>
<dbReference type="Pfam" id="PF10988">
    <property type="entry name" value="DUF2807"/>
    <property type="match status" value="1"/>
</dbReference>
<evidence type="ECO:0000259" key="1">
    <source>
        <dbReference type="Pfam" id="PF10988"/>
    </source>
</evidence>
<keyword evidence="3" id="KW-1185">Reference proteome</keyword>
<sequence>MKKYTVLLFMALLGGLLFSCEVKESRSKGEQVQEERPLQPFSRLRVSGIINLYISQGDSESLRMEGDQKLIDELRVEQRGNLLSISLKEGQKSWGKNEKIEVYLQLKDLSELEFEGAGQIKTSSMLDLDELLITGKGVGNIVLELEAELVEARLNFVGNMELKGFSRELLIENEGVGNIDASQLICQKVELASSGIGVISVHAEEELIMNVSGIGAVNYTGNPKQVTENVSGLGKVNRN</sequence>
<dbReference type="RefSeq" id="WP_130274355.1">
    <property type="nucleotide sequence ID" value="NZ_SGXG01000001.1"/>
</dbReference>
<feature type="domain" description="Putative auto-transporter adhesin head GIN" evidence="1">
    <location>
        <begin position="40"/>
        <end position="223"/>
    </location>
</feature>
<proteinExistence type="predicted"/>
<dbReference type="Proteomes" id="UP000292209">
    <property type="component" value="Unassembled WGS sequence"/>
</dbReference>
<dbReference type="InterPro" id="IPR021255">
    <property type="entry name" value="DUF2807"/>
</dbReference>
<dbReference type="Gene3D" id="2.160.20.120">
    <property type="match status" value="1"/>
</dbReference>
<dbReference type="AlphaFoldDB" id="A0A4Q7P5I4"/>
<organism evidence="2 3">
    <name type="scientific">Cecembia calidifontis</name>
    <dbReference type="NCBI Taxonomy" id="1187080"/>
    <lineage>
        <taxon>Bacteria</taxon>
        <taxon>Pseudomonadati</taxon>
        <taxon>Bacteroidota</taxon>
        <taxon>Cytophagia</taxon>
        <taxon>Cytophagales</taxon>
        <taxon>Cyclobacteriaceae</taxon>
        <taxon>Cecembia</taxon>
    </lineage>
</organism>
<dbReference type="PANTHER" id="PTHR39200">
    <property type="entry name" value="HYPOTHETICAL EXPORTED PROTEIN"/>
    <property type="match status" value="1"/>
</dbReference>
<protein>
    <submittedName>
        <fullName evidence="2">Putative autotransporter adhesin-like protein</fullName>
    </submittedName>
</protein>
<name>A0A4Q7P5I4_9BACT</name>
<accession>A0A4Q7P5I4</accession>
<gene>
    <name evidence="2" type="ORF">BC751_0728</name>
</gene>
<evidence type="ECO:0000313" key="3">
    <source>
        <dbReference type="Proteomes" id="UP000292209"/>
    </source>
</evidence>
<dbReference type="EMBL" id="SGXG01000001">
    <property type="protein sequence ID" value="RZS95211.1"/>
    <property type="molecule type" value="Genomic_DNA"/>
</dbReference>
<dbReference type="PANTHER" id="PTHR39200:SF1">
    <property type="entry name" value="AUTO-TRANSPORTER ADHESIN HEAD GIN DOMAIN-CONTAINING PROTEIN-RELATED"/>
    <property type="match status" value="1"/>
</dbReference>
<dbReference type="PROSITE" id="PS51257">
    <property type="entry name" value="PROKAR_LIPOPROTEIN"/>
    <property type="match status" value="1"/>
</dbReference>
<evidence type="ECO:0000313" key="2">
    <source>
        <dbReference type="EMBL" id="RZS95211.1"/>
    </source>
</evidence>